<evidence type="ECO:0000256" key="1">
    <source>
        <dbReference type="SAM" id="Coils"/>
    </source>
</evidence>
<reference evidence="5" key="1">
    <citation type="submission" date="2025-08" db="UniProtKB">
        <authorList>
            <consortium name="RefSeq"/>
        </authorList>
    </citation>
    <scope>IDENTIFICATION</scope>
    <source>
        <tissue evidence="5">Whole body</tissue>
    </source>
</reference>
<proteinExistence type="predicted"/>
<gene>
    <name evidence="5" type="primary">LOC112685085</name>
</gene>
<name>A0A8B8FPK5_9HEMI</name>
<feature type="coiled-coil region" evidence="1">
    <location>
        <begin position="220"/>
        <end position="254"/>
    </location>
</feature>
<dbReference type="Pfam" id="PF16064">
    <property type="entry name" value="DUF4806"/>
    <property type="match status" value="1"/>
</dbReference>
<organism evidence="4 5">
    <name type="scientific">Sipha flava</name>
    <name type="common">yellow sugarcane aphid</name>
    <dbReference type="NCBI Taxonomy" id="143950"/>
    <lineage>
        <taxon>Eukaryota</taxon>
        <taxon>Metazoa</taxon>
        <taxon>Ecdysozoa</taxon>
        <taxon>Arthropoda</taxon>
        <taxon>Hexapoda</taxon>
        <taxon>Insecta</taxon>
        <taxon>Pterygota</taxon>
        <taxon>Neoptera</taxon>
        <taxon>Paraneoptera</taxon>
        <taxon>Hemiptera</taxon>
        <taxon>Sternorrhyncha</taxon>
        <taxon>Aphidomorpha</taxon>
        <taxon>Aphidoidea</taxon>
        <taxon>Aphididae</taxon>
        <taxon>Sipha</taxon>
    </lineage>
</organism>
<keyword evidence="1" id="KW-0175">Coiled coil</keyword>
<dbReference type="InterPro" id="IPR032071">
    <property type="entry name" value="DUF4806"/>
</dbReference>
<evidence type="ECO:0000313" key="4">
    <source>
        <dbReference type="Proteomes" id="UP000694846"/>
    </source>
</evidence>
<accession>A0A8B8FPK5</accession>
<feature type="region of interest" description="Disordered" evidence="2">
    <location>
        <begin position="122"/>
        <end position="157"/>
    </location>
</feature>
<dbReference type="RefSeq" id="XP_025412642.1">
    <property type="nucleotide sequence ID" value="XM_025556857.1"/>
</dbReference>
<keyword evidence="4" id="KW-1185">Reference proteome</keyword>
<evidence type="ECO:0000313" key="5">
    <source>
        <dbReference type="RefSeq" id="XP_025412642.1"/>
    </source>
</evidence>
<dbReference type="Proteomes" id="UP000694846">
    <property type="component" value="Unplaced"/>
</dbReference>
<dbReference type="PANTHER" id="PTHR34153:SF2">
    <property type="entry name" value="SI:CH211-262H13.3-RELATED"/>
    <property type="match status" value="1"/>
</dbReference>
<dbReference type="OrthoDB" id="6610875at2759"/>
<sequence>MWSIVAFRDNSVEVVPSKWYDSGVCAWPKRNLRLCIDQQLSPNSNEFRYLNGRKLGKDTNDYNIAQEKANIAKTTSHLSNNESYDNSIQNSIKLKQKRKLCQPEVTKKSLWSPASSDIFDDSDTDPHYTIPKINKGTSLSPQTNSNTTQNMPLTWPNCNPKKKLDFDKYLKNSSQTNQTPDDDQTTTVIHTLSSPFKVTSIINNATNSTPQQSNDNTEILDKLNRNILNIKYDVKSLNEKIDKLEDLIMNIRSNSSVFTNEDDNTHDQDSFQYIINKNLPLEDEDSLQRFEDKLLNQGYRTQMVNELSRYVRNTIRSIMRYLFKNGLLQTYSYKGQKKKKIFSTLTTCSIIFDSVKKMKRYQKYDKINVEQSIKIFIASAKFRKNKPCQEQSSDI</sequence>
<feature type="compositionally biased region" description="Polar residues" evidence="2">
    <location>
        <begin position="135"/>
        <end position="152"/>
    </location>
</feature>
<evidence type="ECO:0000256" key="2">
    <source>
        <dbReference type="SAM" id="MobiDB-lite"/>
    </source>
</evidence>
<protein>
    <submittedName>
        <fullName evidence="5">Uncharacterized protein LOC112685085</fullName>
    </submittedName>
</protein>
<dbReference type="PANTHER" id="PTHR34153">
    <property type="entry name" value="SI:CH211-262H13.3-RELATED-RELATED"/>
    <property type="match status" value="1"/>
</dbReference>
<feature type="domain" description="DUF4806" evidence="3">
    <location>
        <begin position="279"/>
        <end position="346"/>
    </location>
</feature>
<evidence type="ECO:0000259" key="3">
    <source>
        <dbReference type="Pfam" id="PF16064"/>
    </source>
</evidence>
<dbReference type="AlphaFoldDB" id="A0A8B8FPK5"/>
<dbReference type="GeneID" id="112685085"/>